<feature type="repeat" description="ANK" evidence="1">
    <location>
        <begin position="39"/>
        <end position="71"/>
    </location>
</feature>
<dbReference type="PRINTS" id="PR01415">
    <property type="entry name" value="ANKYRIN"/>
</dbReference>
<evidence type="ECO:0000256" key="1">
    <source>
        <dbReference type="PROSITE-ProRule" id="PRU00023"/>
    </source>
</evidence>
<reference evidence="3" key="1">
    <citation type="submission" date="2025-08" db="UniProtKB">
        <authorList>
            <consortium name="RefSeq"/>
        </authorList>
    </citation>
    <scope>IDENTIFICATION</scope>
</reference>
<dbReference type="RefSeq" id="XP_012937258.2">
    <property type="nucleotide sequence ID" value="XM_013081804.2"/>
</dbReference>
<sequence length="461" mass="51145">MESGDLYFAVAENKPDRLNELLEQGGNVDEFYDDMMNISSKSLLHVCCGKGHIDCLKVLIAHGAQLDVRDKWGQTPLMYSATIQFTEIAQTLLEADSELVQGQDRFGKSPLHCAVDVGSWELARLLLLHGADVNLRCHDGLSPLMYCCTADPEGKRRDVMRLLLDEGAVIDLKDYRGKRSALHLSVVSGNVEAVQRLVSAGASINEMDKTLRTPLTHALYSGVRGSEVSEAYSSIISLLVSAGADLNMATTEGCNPLLSSALLKSETMVRYFLSLGADPDVKFHSGVTPALVSASTGDLATLKALIFYNCDLKIKGNVYKKRRQIEYVIDPFELAYMEGFLRLCVLMTRSGYRVHDKAQIFEDDAFRTAPADWKPTPVLSRLAPQEAEQERLTLSKAQHLPEDFRDCLRCLVEMSRSPRALRELATLTVRMCMKNRLVAGVERLPVPRAVKNSILFNDLLT</sequence>
<feature type="repeat" description="ANK" evidence="1">
    <location>
        <begin position="139"/>
        <end position="175"/>
    </location>
</feature>
<accession>A0ABM0ZYN5</accession>
<dbReference type="Pfam" id="PF12796">
    <property type="entry name" value="Ank_2"/>
    <property type="match status" value="2"/>
</dbReference>
<proteinExistence type="predicted"/>
<keyword evidence="1" id="KW-0040">ANK repeat</keyword>
<evidence type="ECO:0000313" key="3">
    <source>
        <dbReference type="RefSeq" id="XP_012937258.2"/>
    </source>
</evidence>
<dbReference type="PANTHER" id="PTHR24118">
    <property type="entry name" value="POTE ANKYRIN DOMAIN"/>
    <property type="match status" value="1"/>
</dbReference>
<dbReference type="GeneID" id="101855334"/>
<dbReference type="InterPro" id="IPR002110">
    <property type="entry name" value="Ankyrin_rpt"/>
</dbReference>
<evidence type="ECO:0000313" key="2">
    <source>
        <dbReference type="Proteomes" id="UP000694888"/>
    </source>
</evidence>
<name>A0ABM0ZYN5_APLCA</name>
<feature type="repeat" description="ANK" evidence="1">
    <location>
        <begin position="177"/>
        <end position="209"/>
    </location>
</feature>
<dbReference type="SMART" id="SM00248">
    <property type="entry name" value="ANK"/>
    <property type="match status" value="9"/>
</dbReference>
<dbReference type="SUPFAM" id="SSF48403">
    <property type="entry name" value="Ankyrin repeat"/>
    <property type="match status" value="1"/>
</dbReference>
<dbReference type="Proteomes" id="UP000694888">
    <property type="component" value="Unplaced"/>
</dbReference>
<dbReference type="Gene3D" id="1.25.40.20">
    <property type="entry name" value="Ankyrin repeat-containing domain"/>
    <property type="match status" value="2"/>
</dbReference>
<dbReference type="PROSITE" id="PS50088">
    <property type="entry name" value="ANK_REPEAT"/>
    <property type="match status" value="4"/>
</dbReference>
<dbReference type="Pfam" id="PF13637">
    <property type="entry name" value="Ank_4"/>
    <property type="match status" value="1"/>
</dbReference>
<feature type="repeat" description="ANK" evidence="1">
    <location>
        <begin position="106"/>
        <end position="138"/>
    </location>
</feature>
<dbReference type="InterPro" id="IPR036770">
    <property type="entry name" value="Ankyrin_rpt-contain_sf"/>
</dbReference>
<keyword evidence="2" id="KW-1185">Reference proteome</keyword>
<dbReference type="PANTHER" id="PTHR24118:SF100">
    <property type="entry name" value="FYVE-TYPE DOMAIN-CONTAINING PROTEIN"/>
    <property type="match status" value="1"/>
</dbReference>
<dbReference type="PROSITE" id="PS50297">
    <property type="entry name" value="ANK_REP_REGION"/>
    <property type="match status" value="3"/>
</dbReference>
<protein>
    <submittedName>
        <fullName evidence="3">Serine/threonine-protein phosphatase 6 regulatory ankyrin repeat subunit A</fullName>
    </submittedName>
</protein>
<gene>
    <name evidence="3" type="primary">LOC101855334</name>
</gene>
<organism evidence="2 3">
    <name type="scientific">Aplysia californica</name>
    <name type="common">California sea hare</name>
    <dbReference type="NCBI Taxonomy" id="6500"/>
    <lineage>
        <taxon>Eukaryota</taxon>
        <taxon>Metazoa</taxon>
        <taxon>Spiralia</taxon>
        <taxon>Lophotrochozoa</taxon>
        <taxon>Mollusca</taxon>
        <taxon>Gastropoda</taxon>
        <taxon>Heterobranchia</taxon>
        <taxon>Euthyneura</taxon>
        <taxon>Tectipleura</taxon>
        <taxon>Aplysiida</taxon>
        <taxon>Aplysioidea</taxon>
        <taxon>Aplysiidae</taxon>
        <taxon>Aplysia</taxon>
    </lineage>
</organism>